<organism evidence="1">
    <name type="scientific">Schlesneria paludicola</name>
    <dbReference type="NCBI Taxonomy" id="360056"/>
    <lineage>
        <taxon>Bacteria</taxon>
        <taxon>Pseudomonadati</taxon>
        <taxon>Planctomycetota</taxon>
        <taxon>Planctomycetia</taxon>
        <taxon>Planctomycetales</taxon>
        <taxon>Planctomycetaceae</taxon>
        <taxon>Schlesneria</taxon>
    </lineage>
</organism>
<dbReference type="AlphaFoldDB" id="A0A7C4LLY7"/>
<proteinExistence type="predicted"/>
<comment type="caution">
    <text evidence="1">The sequence shown here is derived from an EMBL/GenBank/DDBJ whole genome shotgun (WGS) entry which is preliminary data.</text>
</comment>
<dbReference type="EMBL" id="DSVQ01000012">
    <property type="protein sequence ID" value="HGT38899.1"/>
    <property type="molecule type" value="Genomic_DNA"/>
</dbReference>
<name>A0A7C4LLY7_9PLAN</name>
<accession>A0A7C4LLY7</accession>
<evidence type="ECO:0000313" key="1">
    <source>
        <dbReference type="EMBL" id="HGT38899.1"/>
    </source>
</evidence>
<gene>
    <name evidence="1" type="ORF">ENS64_06500</name>
</gene>
<reference evidence="1" key="1">
    <citation type="journal article" date="2020" name="mSystems">
        <title>Genome- and Community-Level Interaction Insights into Carbon Utilization and Element Cycling Functions of Hydrothermarchaeota in Hydrothermal Sediment.</title>
        <authorList>
            <person name="Zhou Z."/>
            <person name="Liu Y."/>
            <person name="Xu W."/>
            <person name="Pan J."/>
            <person name="Luo Z.H."/>
            <person name="Li M."/>
        </authorList>
    </citation>
    <scope>NUCLEOTIDE SEQUENCE [LARGE SCALE GENOMIC DNA]</scope>
    <source>
        <strain evidence="1">SpSt-508</strain>
    </source>
</reference>
<sequence>MKKRGGWSPWWRRPALNVVFPTIPAEARRGVRGSAGLPVRVLASLPIRLFACFLQVVEVALGHVGRTRAARQIP</sequence>
<protein>
    <submittedName>
        <fullName evidence="1">Uncharacterized protein</fullName>
    </submittedName>
</protein>